<organism evidence="2">
    <name type="scientific">uncultured Chloroflexia bacterium</name>
    <dbReference type="NCBI Taxonomy" id="1672391"/>
    <lineage>
        <taxon>Bacteria</taxon>
        <taxon>Bacillati</taxon>
        <taxon>Chloroflexota</taxon>
        <taxon>Chloroflexia</taxon>
        <taxon>environmental samples</taxon>
    </lineage>
</organism>
<dbReference type="EMBL" id="CADCTR010003167">
    <property type="protein sequence ID" value="CAA9385530.1"/>
    <property type="molecule type" value="Genomic_DNA"/>
</dbReference>
<feature type="compositionally biased region" description="Basic residues" evidence="1">
    <location>
        <begin position="25"/>
        <end position="38"/>
    </location>
</feature>
<proteinExistence type="predicted"/>
<gene>
    <name evidence="2" type="ORF">AVDCRST_MAG93-9429</name>
</gene>
<sequence>MSRHTSTAHAQGLYRLPGSSAPKTTTKRTHVSRSRYVM</sequence>
<feature type="region of interest" description="Disordered" evidence="1">
    <location>
        <begin position="1"/>
        <end position="38"/>
    </location>
</feature>
<dbReference type="AlphaFoldDB" id="A0A6J4NED8"/>
<evidence type="ECO:0000313" key="2">
    <source>
        <dbReference type="EMBL" id="CAA9385530.1"/>
    </source>
</evidence>
<protein>
    <submittedName>
        <fullName evidence="2">Uncharacterized protein</fullName>
    </submittedName>
</protein>
<evidence type="ECO:0000256" key="1">
    <source>
        <dbReference type="SAM" id="MobiDB-lite"/>
    </source>
</evidence>
<accession>A0A6J4NED8</accession>
<name>A0A6J4NED8_9CHLR</name>
<reference evidence="2" key="1">
    <citation type="submission" date="2020-02" db="EMBL/GenBank/DDBJ databases">
        <authorList>
            <person name="Meier V. D."/>
        </authorList>
    </citation>
    <scope>NUCLEOTIDE SEQUENCE</scope>
    <source>
        <strain evidence="2">AVDCRST_MAG93</strain>
    </source>
</reference>